<dbReference type="OrthoDB" id="3392460at2"/>
<name>A0A136PM84_9ACTN</name>
<comment type="caution">
    <text evidence="1">The sequence shown here is derived from an EMBL/GenBank/DDBJ whole genome shotgun (WGS) entry which is preliminary data.</text>
</comment>
<proteinExistence type="predicted"/>
<gene>
    <name evidence="1" type="ORF">AWW66_23440</name>
</gene>
<dbReference type="EMBL" id="LRQV01000106">
    <property type="protein sequence ID" value="KXK59580.1"/>
    <property type="molecule type" value="Genomic_DNA"/>
</dbReference>
<reference evidence="1 2" key="1">
    <citation type="submission" date="2016-01" db="EMBL/GenBank/DDBJ databases">
        <title>Whole genome sequence and analysis of Micromonospora rosaria DSM 803, which can produce antibacterial substance rosamicin.</title>
        <authorList>
            <person name="Yang H."/>
            <person name="He X."/>
            <person name="Zhu D."/>
        </authorList>
    </citation>
    <scope>NUCLEOTIDE SEQUENCE [LARGE SCALE GENOMIC DNA]</scope>
    <source>
        <strain evidence="1 2">DSM 803</strain>
    </source>
</reference>
<keyword evidence="2" id="KW-1185">Reference proteome</keyword>
<dbReference type="Proteomes" id="UP000070620">
    <property type="component" value="Unassembled WGS sequence"/>
</dbReference>
<evidence type="ECO:0000313" key="2">
    <source>
        <dbReference type="Proteomes" id="UP000070620"/>
    </source>
</evidence>
<sequence>MSALRVPAGTRLSLAAGEWASHLGLPGATPLEVRTVAVQGVADPPAPVGMLWVRGHLPECSGPGACARSWCVRVTVRLDVLYDAVAGGPDQAVVHTPAPGR</sequence>
<dbReference type="RefSeq" id="WP_067370460.1">
    <property type="nucleotide sequence ID" value="NZ_JBIUBN010000028.1"/>
</dbReference>
<organism evidence="1 2">
    <name type="scientific">Micromonospora rosaria</name>
    <dbReference type="NCBI Taxonomy" id="47874"/>
    <lineage>
        <taxon>Bacteria</taxon>
        <taxon>Bacillati</taxon>
        <taxon>Actinomycetota</taxon>
        <taxon>Actinomycetes</taxon>
        <taxon>Micromonosporales</taxon>
        <taxon>Micromonosporaceae</taxon>
        <taxon>Micromonospora</taxon>
    </lineage>
</organism>
<evidence type="ECO:0000313" key="1">
    <source>
        <dbReference type="EMBL" id="KXK59580.1"/>
    </source>
</evidence>
<protein>
    <submittedName>
        <fullName evidence="1">Uncharacterized protein</fullName>
    </submittedName>
</protein>
<accession>A0A136PM84</accession>
<dbReference type="AlphaFoldDB" id="A0A136PM84"/>